<keyword evidence="3" id="KW-1185">Reference proteome</keyword>
<dbReference type="Proteomes" id="UP000076871">
    <property type="component" value="Unassembled WGS sequence"/>
</dbReference>
<gene>
    <name evidence="2" type="ORF">LAESUDRAFT_757942</name>
</gene>
<dbReference type="RefSeq" id="XP_040766003.1">
    <property type="nucleotide sequence ID" value="XM_040912380.1"/>
</dbReference>
<evidence type="ECO:0000313" key="3">
    <source>
        <dbReference type="Proteomes" id="UP000076871"/>
    </source>
</evidence>
<dbReference type="InterPro" id="IPR002575">
    <property type="entry name" value="Aminoglycoside_PTrfase"/>
</dbReference>
<keyword evidence="2" id="KW-0808">Transferase</keyword>
<dbReference type="OrthoDB" id="5404599at2759"/>
<dbReference type="GO" id="GO:0016301">
    <property type="term" value="F:kinase activity"/>
    <property type="evidence" value="ECO:0007669"/>
    <property type="project" value="UniProtKB-KW"/>
</dbReference>
<accession>A0A165F2X4</accession>
<feature type="domain" description="Aminoglycoside phosphotransferase" evidence="1">
    <location>
        <begin position="59"/>
        <end position="270"/>
    </location>
</feature>
<organism evidence="2 3">
    <name type="scientific">Laetiporus sulphureus 93-53</name>
    <dbReference type="NCBI Taxonomy" id="1314785"/>
    <lineage>
        <taxon>Eukaryota</taxon>
        <taxon>Fungi</taxon>
        <taxon>Dikarya</taxon>
        <taxon>Basidiomycota</taxon>
        <taxon>Agaricomycotina</taxon>
        <taxon>Agaricomycetes</taxon>
        <taxon>Polyporales</taxon>
        <taxon>Laetiporus</taxon>
    </lineage>
</organism>
<evidence type="ECO:0000259" key="1">
    <source>
        <dbReference type="Pfam" id="PF01636"/>
    </source>
</evidence>
<reference evidence="2 3" key="1">
    <citation type="journal article" date="2016" name="Mol. Biol. Evol.">
        <title>Comparative Genomics of Early-Diverging Mushroom-Forming Fungi Provides Insights into the Origins of Lignocellulose Decay Capabilities.</title>
        <authorList>
            <person name="Nagy L.G."/>
            <person name="Riley R."/>
            <person name="Tritt A."/>
            <person name="Adam C."/>
            <person name="Daum C."/>
            <person name="Floudas D."/>
            <person name="Sun H."/>
            <person name="Yadav J.S."/>
            <person name="Pangilinan J."/>
            <person name="Larsson K.H."/>
            <person name="Matsuura K."/>
            <person name="Barry K."/>
            <person name="Labutti K."/>
            <person name="Kuo R."/>
            <person name="Ohm R.A."/>
            <person name="Bhattacharya S.S."/>
            <person name="Shirouzu T."/>
            <person name="Yoshinaga Y."/>
            <person name="Martin F.M."/>
            <person name="Grigoriev I.V."/>
            <person name="Hibbett D.S."/>
        </authorList>
    </citation>
    <scope>NUCLEOTIDE SEQUENCE [LARGE SCALE GENOMIC DNA]</scope>
    <source>
        <strain evidence="2 3">93-53</strain>
    </source>
</reference>
<keyword evidence="2" id="KW-0418">Kinase</keyword>
<evidence type="ECO:0000313" key="2">
    <source>
        <dbReference type="EMBL" id="KZT08263.1"/>
    </source>
</evidence>
<dbReference type="GeneID" id="63829408"/>
<dbReference type="InterPro" id="IPR051678">
    <property type="entry name" value="AGP_Transferase"/>
</dbReference>
<dbReference type="Gene3D" id="3.90.1200.10">
    <property type="match status" value="1"/>
</dbReference>
<dbReference type="PANTHER" id="PTHR21310">
    <property type="entry name" value="AMINOGLYCOSIDE PHOSPHOTRANSFERASE-RELATED-RELATED"/>
    <property type="match status" value="1"/>
</dbReference>
<dbReference type="EMBL" id="KV427616">
    <property type="protein sequence ID" value="KZT08263.1"/>
    <property type="molecule type" value="Genomic_DNA"/>
</dbReference>
<dbReference type="AlphaFoldDB" id="A0A165F2X4"/>
<sequence length="297" mass="34429">MQQPVIISVESIPRDDTIFFKDSTFFTHHTLADLPSKEQIIAAALPGYSNAVSLFPSLSLAVKRIRGMAYGECLAEPQSLWALRRFVPEVRVPEVYGWRREEHATYLFMELIDGVTLLERWPSLQEHEKTAICTELGMMVRALQRTKRPSGDKFIGTISGQVSADRMIHGRKEKAFPDARTFYEFFMQVLEKDREKAYQIGMPRLDDDAPVVFTHGDLYFSNIMVSRTEARVMAIIDWEQAGWMPQFWEHAKVRLLMMWQDNAVADDMLKYFPSVVDEINEDVFKAFVYYVDAWGNY</sequence>
<proteinExistence type="predicted"/>
<name>A0A165F2X4_9APHY</name>
<dbReference type="InterPro" id="IPR011009">
    <property type="entry name" value="Kinase-like_dom_sf"/>
</dbReference>
<dbReference type="Pfam" id="PF01636">
    <property type="entry name" value="APH"/>
    <property type="match status" value="1"/>
</dbReference>
<dbReference type="InParanoid" id="A0A165F2X4"/>
<protein>
    <submittedName>
        <fullName evidence="2">Kinase-like protein</fullName>
    </submittedName>
</protein>
<dbReference type="SUPFAM" id="SSF56112">
    <property type="entry name" value="Protein kinase-like (PK-like)"/>
    <property type="match status" value="1"/>
</dbReference>
<dbReference type="PANTHER" id="PTHR21310:SF54">
    <property type="entry name" value="AMINOGLYCOSIDE PHOSPHOTRANSFERASE DOMAIN-CONTAINING PROTEIN"/>
    <property type="match status" value="1"/>
</dbReference>